<feature type="transmembrane region" description="Helical" evidence="6">
    <location>
        <begin position="165"/>
        <end position="182"/>
    </location>
</feature>
<dbReference type="GO" id="GO:0005886">
    <property type="term" value="C:plasma membrane"/>
    <property type="evidence" value="ECO:0007669"/>
    <property type="project" value="UniProtKB-SubCell"/>
</dbReference>
<comment type="caution">
    <text evidence="7">The sequence shown here is derived from an EMBL/GenBank/DDBJ whole genome shotgun (WGS) entry which is preliminary data.</text>
</comment>
<comment type="subcellular location">
    <subcellularLocation>
        <location evidence="1">Cell membrane</location>
        <topology evidence="1">Multi-pass membrane protein</topology>
    </subcellularLocation>
</comment>
<evidence type="ECO:0000256" key="6">
    <source>
        <dbReference type="SAM" id="Phobius"/>
    </source>
</evidence>
<dbReference type="RefSeq" id="WP_272107980.1">
    <property type="nucleotide sequence ID" value="NZ_JAQMLA010000039.1"/>
</dbReference>
<evidence type="ECO:0000256" key="3">
    <source>
        <dbReference type="ARBA" id="ARBA00022692"/>
    </source>
</evidence>
<feature type="transmembrane region" description="Helical" evidence="6">
    <location>
        <begin position="339"/>
        <end position="356"/>
    </location>
</feature>
<dbReference type="EMBL" id="JAQMLA010000039">
    <property type="protein sequence ID" value="MDB8687495.1"/>
    <property type="molecule type" value="Genomic_DNA"/>
</dbReference>
<name>A0AAW6DEZ2_MEDGN</name>
<evidence type="ECO:0000256" key="5">
    <source>
        <dbReference type="ARBA" id="ARBA00023136"/>
    </source>
</evidence>
<feature type="transmembrane region" description="Helical" evidence="6">
    <location>
        <begin position="306"/>
        <end position="327"/>
    </location>
</feature>
<feature type="transmembrane region" description="Helical" evidence="6">
    <location>
        <begin position="124"/>
        <end position="144"/>
    </location>
</feature>
<sequence length="509" mass="57616">MADSRTKNTVRNIAAGLANQGVSIILPFINRTIILWSLGVEFTGLSGLFSSILSVLGIAELGFNTAIVYSLYRPMAEHDEDKICEIVSLFRKIYGIIGTIVLVLGMAVMPFLKYLIHGSYPSEINLYVVYFLYLLNSVISYYMFAYKECLLIADQRQDMAQNMRTVVNILRYAAQFVVLLVFHSFYQYLIVAIIGTMVTNLGIQWLTVKKYPYFKQIKGKQRIPQELIMQMKGLMINKICDTFRNSFDSVIISSFIGLTATAIYGNYYYIYSAVYGIMLTICNAMSASVGNSIVEKNEDRNYEDLLTFSALFAFILGICTALLACLYQPFMKLWAGEKLLLSTTDMLLFCIYFYVINMNNIRNQYISGTGIWWKLKVSYIVEAAANLLLNFILGKYFGITGVLLATIITIFAFNYLQRNAILFRSYFKQSSYMKYLMEQFYFAFVAIAAVGCSYVVCSKIGLDSILGLVIKGGITVMLSGCILLVGLLASKRRHAVLEFMSQVLQRRNV</sequence>
<keyword evidence="5 6" id="KW-0472">Membrane</keyword>
<feature type="transmembrane region" description="Helical" evidence="6">
    <location>
        <begin position="268"/>
        <end position="286"/>
    </location>
</feature>
<keyword evidence="2" id="KW-1003">Cell membrane</keyword>
<dbReference type="Proteomes" id="UP001212160">
    <property type="component" value="Unassembled WGS sequence"/>
</dbReference>
<proteinExistence type="predicted"/>
<feature type="transmembrane region" description="Helical" evidence="6">
    <location>
        <begin position="468"/>
        <end position="490"/>
    </location>
</feature>
<dbReference type="Pfam" id="PF01943">
    <property type="entry name" value="Polysacc_synt"/>
    <property type="match status" value="1"/>
</dbReference>
<evidence type="ECO:0000256" key="1">
    <source>
        <dbReference type="ARBA" id="ARBA00004651"/>
    </source>
</evidence>
<reference evidence="7" key="1">
    <citation type="submission" date="2023-01" db="EMBL/GenBank/DDBJ databases">
        <title>Human gut microbiome strain richness.</title>
        <authorList>
            <person name="Chen-Liaw A."/>
        </authorList>
    </citation>
    <scope>NUCLEOTIDE SEQUENCE</scope>
    <source>
        <strain evidence="7">RTP21484st1_H11_RTP21484_190118</strain>
    </source>
</reference>
<dbReference type="AlphaFoldDB" id="A0AAW6DEZ2"/>
<keyword evidence="4 6" id="KW-1133">Transmembrane helix</keyword>
<gene>
    <name evidence="7" type="ORF">PNW85_12570</name>
</gene>
<dbReference type="InterPro" id="IPR002797">
    <property type="entry name" value="Polysacc_synth"/>
</dbReference>
<feature type="transmembrane region" description="Helical" evidence="6">
    <location>
        <begin position="12"/>
        <end position="36"/>
    </location>
</feature>
<feature type="transmembrane region" description="Helical" evidence="6">
    <location>
        <begin position="48"/>
        <end position="72"/>
    </location>
</feature>
<evidence type="ECO:0000313" key="7">
    <source>
        <dbReference type="EMBL" id="MDB8687495.1"/>
    </source>
</evidence>
<feature type="transmembrane region" description="Helical" evidence="6">
    <location>
        <begin position="188"/>
        <end position="208"/>
    </location>
</feature>
<dbReference type="InterPro" id="IPR050833">
    <property type="entry name" value="Poly_Biosynth_Transport"/>
</dbReference>
<dbReference type="PANTHER" id="PTHR30250:SF26">
    <property type="entry name" value="PSMA PROTEIN"/>
    <property type="match status" value="1"/>
</dbReference>
<evidence type="ECO:0000256" key="2">
    <source>
        <dbReference type="ARBA" id="ARBA00022475"/>
    </source>
</evidence>
<evidence type="ECO:0000256" key="4">
    <source>
        <dbReference type="ARBA" id="ARBA00022989"/>
    </source>
</evidence>
<evidence type="ECO:0000313" key="8">
    <source>
        <dbReference type="Proteomes" id="UP001212160"/>
    </source>
</evidence>
<accession>A0AAW6DEZ2</accession>
<dbReference type="PANTHER" id="PTHR30250">
    <property type="entry name" value="PST FAMILY PREDICTED COLANIC ACID TRANSPORTER"/>
    <property type="match status" value="1"/>
</dbReference>
<feature type="transmembrane region" description="Helical" evidence="6">
    <location>
        <begin position="396"/>
        <end position="416"/>
    </location>
</feature>
<protein>
    <submittedName>
        <fullName evidence="7">Oligosaccharide flippase family protein</fullName>
    </submittedName>
</protein>
<keyword evidence="3 6" id="KW-0812">Transmembrane</keyword>
<organism evidence="7 8">
    <name type="scientific">Mediterraneibacter gnavus</name>
    <name type="common">Ruminococcus gnavus</name>
    <dbReference type="NCBI Taxonomy" id="33038"/>
    <lineage>
        <taxon>Bacteria</taxon>
        <taxon>Bacillati</taxon>
        <taxon>Bacillota</taxon>
        <taxon>Clostridia</taxon>
        <taxon>Lachnospirales</taxon>
        <taxon>Lachnospiraceae</taxon>
        <taxon>Mediterraneibacter</taxon>
    </lineage>
</organism>
<feature type="transmembrane region" description="Helical" evidence="6">
    <location>
        <begin position="93"/>
        <end position="112"/>
    </location>
</feature>
<feature type="transmembrane region" description="Helical" evidence="6">
    <location>
        <begin position="436"/>
        <end position="456"/>
    </location>
</feature>